<dbReference type="AlphaFoldDB" id="T0AUR4"/>
<evidence type="ECO:0000259" key="2">
    <source>
        <dbReference type="Pfam" id="PF13542"/>
    </source>
</evidence>
<dbReference type="InterPro" id="IPR002560">
    <property type="entry name" value="Transposase_DDE"/>
</dbReference>
<organism evidence="4 5">
    <name type="scientific">Thauera terpenica 58Eu</name>
    <dbReference type="NCBI Taxonomy" id="1348657"/>
    <lineage>
        <taxon>Bacteria</taxon>
        <taxon>Pseudomonadati</taxon>
        <taxon>Pseudomonadota</taxon>
        <taxon>Betaproteobacteria</taxon>
        <taxon>Rhodocyclales</taxon>
        <taxon>Zoogloeaceae</taxon>
        <taxon>Thauera</taxon>
    </lineage>
</organism>
<gene>
    <name evidence="4" type="ORF">M622_11650</name>
</gene>
<dbReference type="Proteomes" id="UP000015455">
    <property type="component" value="Unassembled WGS sequence"/>
</dbReference>
<accession>T0AUR4</accession>
<dbReference type="PATRIC" id="fig|1348657.5.peg.870"/>
<keyword evidence="5" id="KW-1185">Reference proteome</keyword>
<evidence type="ECO:0000259" key="1">
    <source>
        <dbReference type="Pfam" id="PF01610"/>
    </source>
</evidence>
<evidence type="ECO:0000259" key="3">
    <source>
        <dbReference type="Pfam" id="PF14690"/>
    </source>
</evidence>
<name>T0AUR4_9RHOO</name>
<sequence length="230" mass="26107">MSTQIEALFTTALGLQPPWHVAKVELNTSKRRIDFEVEHTGKRAACPACGAEPELIHDRVRRSWRHLDFFQFEAWLHAEIPRVQCSGCGKTTQLPVPWAREGSGFTLLFEALSLSLCREMPVRQVAGQMRVAPKRMWRRVRHYVEAARAKDDMSGVRYVGIDETSVKRGHEYITVVHDLELKRLLFATPGRDHTTLQAFAEDMRSHGGDPLTIEHACIDTLGRIAHGVFV</sequence>
<proteinExistence type="predicted"/>
<dbReference type="eggNOG" id="COG3464">
    <property type="taxonomic scope" value="Bacteria"/>
</dbReference>
<protein>
    <recommendedName>
        <fullName evidence="6">Transposase</fullName>
    </recommendedName>
</protein>
<feature type="domain" description="Transposase IS204/IS1001/IS1096/IS1165 helix-turn-helix" evidence="2">
    <location>
        <begin position="95"/>
        <end position="144"/>
    </location>
</feature>
<dbReference type="EMBL" id="ATJV01000043">
    <property type="protein sequence ID" value="EPZ16559.1"/>
    <property type="molecule type" value="Genomic_DNA"/>
</dbReference>
<dbReference type="Pfam" id="PF13542">
    <property type="entry name" value="HTH_Tnp_ISL3"/>
    <property type="match status" value="1"/>
</dbReference>
<dbReference type="InterPro" id="IPR032877">
    <property type="entry name" value="Transposase_HTH"/>
</dbReference>
<dbReference type="InterPro" id="IPR047951">
    <property type="entry name" value="Transpos_ISL3"/>
</dbReference>
<comment type="caution">
    <text evidence="4">The sequence shown here is derived from an EMBL/GenBank/DDBJ whole genome shotgun (WGS) entry which is preliminary data.</text>
</comment>
<feature type="domain" description="Transposase IS204/IS1001/IS1096/IS1165 DDE" evidence="1">
    <location>
        <begin position="159"/>
        <end position="221"/>
    </location>
</feature>
<dbReference type="PANTHER" id="PTHR33498">
    <property type="entry name" value="TRANSPOSASE FOR INSERTION SEQUENCE ELEMENT IS1557"/>
    <property type="match status" value="1"/>
</dbReference>
<feature type="domain" description="Transposase IS204/IS1001/IS1096/IS1165 zinc-finger" evidence="3">
    <location>
        <begin position="43"/>
        <end position="88"/>
    </location>
</feature>
<reference evidence="4 5" key="1">
    <citation type="submission" date="2013-06" db="EMBL/GenBank/DDBJ databases">
        <title>Draft genome sequence of Thauera terpenica.</title>
        <authorList>
            <person name="Liu B."/>
            <person name="Frostegard A.H."/>
            <person name="Shapleigh J.P."/>
        </authorList>
    </citation>
    <scope>NUCLEOTIDE SEQUENCE [LARGE SCALE GENOMIC DNA]</scope>
    <source>
        <strain evidence="4 5">58Eu</strain>
    </source>
</reference>
<dbReference type="STRING" id="1348657.M622_11650"/>
<dbReference type="Pfam" id="PF01610">
    <property type="entry name" value="DDE_Tnp_ISL3"/>
    <property type="match status" value="1"/>
</dbReference>
<evidence type="ECO:0000313" key="4">
    <source>
        <dbReference type="EMBL" id="EPZ16559.1"/>
    </source>
</evidence>
<dbReference type="PANTHER" id="PTHR33498:SF1">
    <property type="entry name" value="TRANSPOSASE FOR INSERTION SEQUENCE ELEMENT IS1557"/>
    <property type="match status" value="1"/>
</dbReference>
<evidence type="ECO:0008006" key="6">
    <source>
        <dbReference type="Google" id="ProtNLM"/>
    </source>
</evidence>
<dbReference type="InterPro" id="IPR029261">
    <property type="entry name" value="Transposase_Znf"/>
</dbReference>
<evidence type="ECO:0000313" key="5">
    <source>
        <dbReference type="Proteomes" id="UP000015455"/>
    </source>
</evidence>
<dbReference type="Pfam" id="PF14690">
    <property type="entry name" value="Zn_ribbon_ISL3"/>
    <property type="match status" value="1"/>
</dbReference>